<sequence>MNIPVDIIAYFHKDGTVRPNYIRLEDEDHTVVTHKITNTLLNETCFAGIHSMDFQCQLENERTLNLSFLLDRHIWVMR</sequence>
<accession>A0A7I8DIK8</accession>
<dbReference type="AlphaFoldDB" id="A0A7I8DIK8"/>
<evidence type="ECO:0000313" key="2">
    <source>
        <dbReference type="Proteomes" id="UP000515703"/>
    </source>
</evidence>
<organism evidence="1 2">
    <name type="scientific">Anaerocolumna chitinilytica</name>
    <dbReference type="NCBI Taxonomy" id="1727145"/>
    <lineage>
        <taxon>Bacteria</taxon>
        <taxon>Bacillati</taxon>
        <taxon>Bacillota</taxon>
        <taxon>Clostridia</taxon>
        <taxon>Lachnospirales</taxon>
        <taxon>Lachnospiraceae</taxon>
        <taxon>Anaerocolumna</taxon>
    </lineage>
</organism>
<dbReference type="Proteomes" id="UP000515703">
    <property type="component" value="Chromosome"/>
</dbReference>
<dbReference type="KEGG" id="acht:bsdcttw_11730"/>
<dbReference type="EMBL" id="AP023368">
    <property type="protein sequence ID" value="BCJ98132.1"/>
    <property type="molecule type" value="Genomic_DNA"/>
</dbReference>
<protein>
    <submittedName>
        <fullName evidence="1">Uncharacterized protein</fullName>
    </submittedName>
</protein>
<dbReference type="RefSeq" id="WP_185258481.1">
    <property type="nucleotide sequence ID" value="NZ_AP023368.1"/>
</dbReference>
<evidence type="ECO:0000313" key="1">
    <source>
        <dbReference type="EMBL" id="BCJ98132.1"/>
    </source>
</evidence>
<name>A0A7I8DIK8_9FIRM</name>
<reference evidence="1 2" key="1">
    <citation type="submission" date="2020-08" db="EMBL/GenBank/DDBJ databases">
        <title>Draft genome sequencing of an Anaerocolumna strain isolated from anoxic soil subjected to BSD treatment.</title>
        <authorList>
            <person name="Uek A."/>
            <person name="Tonouchi A."/>
        </authorList>
    </citation>
    <scope>NUCLEOTIDE SEQUENCE [LARGE SCALE GENOMIC DNA]</scope>
    <source>
        <strain evidence="1 2">CTTW</strain>
    </source>
</reference>
<proteinExistence type="predicted"/>
<gene>
    <name evidence="1" type="ORF">bsdcttw_11730</name>
</gene>
<keyword evidence="2" id="KW-1185">Reference proteome</keyword>
<reference evidence="1 2" key="2">
    <citation type="submission" date="2020-08" db="EMBL/GenBank/DDBJ databases">
        <authorList>
            <person name="Ueki A."/>
            <person name="Tonouchi A."/>
        </authorList>
    </citation>
    <scope>NUCLEOTIDE SEQUENCE [LARGE SCALE GENOMIC DNA]</scope>
    <source>
        <strain evidence="1 2">CTTW</strain>
    </source>
</reference>